<protein>
    <submittedName>
        <fullName evidence="1">Uncharacterized protein</fullName>
    </submittedName>
</protein>
<name>A0ABD0QLG1_CIRMR</name>
<gene>
    <name evidence="1" type="ORF">M9458_018729</name>
</gene>
<organism evidence="1 2">
    <name type="scientific">Cirrhinus mrigala</name>
    <name type="common">Mrigala</name>
    <dbReference type="NCBI Taxonomy" id="683832"/>
    <lineage>
        <taxon>Eukaryota</taxon>
        <taxon>Metazoa</taxon>
        <taxon>Chordata</taxon>
        <taxon>Craniata</taxon>
        <taxon>Vertebrata</taxon>
        <taxon>Euteleostomi</taxon>
        <taxon>Actinopterygii</taxon>
        <taxon>Neopterygii</taxon>
        <taxon>Teleostei</taxon>
        <taxon>Ostariophysi</taxon>
        <taxon>Cypriniformes</taxon>
        <taxon>Cyprinidae</taxon>
        <taxon>Labeoninae</taxon>
        <taxon>Labeonini</taxon>
        <taxon>Cirrhinus</taxon>
    </lineage>
</organism>
<feature type="non-terminal residue" evidence="1">
    <location>
        <position position="1"/>
    </location>
</feature>
<accession>A0ABD0QLG1</accession>
<evidence type="ECO:0000313" key="1">
    <source>
        <dbReference type="EMBL" id="KAL0187059.1"/>
    </source>
</evidence>
<dbReference type="AlphaFoldDB" id="A0ABD0QLG1"/>
<sequence length="62" mass="6931">VAEQQQRLVRKDIHITSLQQCISAQQDVSYDGTFLWRLEAASGQKISQYSPGTKAQISPVLL</sequence>
<keyword evidence="2" id="KW-1185">Reference proteome</keyword>
<proteinExistence type="predicted"/>
<dbReference type="Proteomes" id="UP001529510">
    <property type="component" value="Unassembled WGS sequence"/>
</dbReference>
<dbReference type="EMBL" id="JAMKFB020000008">
    <property type="protein sequence ID" value="KAL0187059.1"/>
    <property type="molecule type" value="Genomic_DNA"/>
</dbReference>
<reference evidence="1 2" key="1">
    <citation type="submission" date="2024-05" db="EMBL/GenBank/DDBJ databases">
        <title>Genome sequencing and assembly of Indian major carp, Cirrhinus mrigala (Hamilton, 1822).</title>
        <authorList>
            <person name="Mohindra V."/>
            <person name="Chowdhury L.M."/>
            <person name="Lal K."/>
            <person name="Jena J.K."/>
        </authorList>
    </citation>
    <scope>NUCLEOTIDE SEQUENCE [LARGE SCALE GENOMIC DNA]</scope>
    <source>
        <strain evidence="1">CM1030</strain>
        <tissue evidence="1">Blood</tissue>
    </source>
</reference>
<comment type="caution">
    <text evidence="1">The sequence shown here is derived from an EMBL/GenBank/DDBJ whole genome shotgun (WGS) entry which is preliminary data.</text>
</comment>
<evidence type="ECO:0000313" key="2">
    <source>
        <dbReference type="Proteomes" id="UP001529510"/>
    </source>
</evidence>